<evidence type="ECO:0000259" key="11">
    <source>
        <dbReference type="PROSITE" id="PS50887"/>
    </source>
</evidence>
<dbReference type="Gene3D" id="3.40.50.2300">
    <property type="match status" value="1"/>
</dbReference>
<dbReference type="PANTHER" id="PTHR42713">
    <property type="entry name" value="HISTIDINE KINASE-RELATED"/>
    <property type="match status" value="1"/>
</dbReference>
<dbReference type="InterPro" id="IPR018060">
    <property type="entry name" value="HTH_AraC"/>
</dbReference>
<evidence type="ECO:0000313" key="13">
    <source>
        <dbReference type="Proteomes" id="UP000426246"/>
    </source>
</evidence>
<dbReference type="InterPro" id="IPR001789">
    <property type="entry name" value="Sig_transdc_resp-reg_receiver"/>
</dbReference>
<dbReference type="SMART" id="SM00342">
    <property type="entry name" value="HTH_ARAC"/>
    <property type="match status" value="1"/>
</dbReference>
<dbReference type="CDD" id="cd17536">
    <property type="entry name" value="REC_YesN-like"/>
    <property type="match status" value="1"/>
</dbReference>
<dbReference type="PROSITE" id="PS01124">
    <property type="entry name" value="HTH_ARAC_FAMILY_2"/>
    <property type="match status" value="1"/>
</dbReference>
<keyword evidence="13" id="KW-1185">Reference proteome</keyword>
<name>A0A6B8RJ00_9BACL</name>
<protein>
    <submittedName>
        <fullName evidence="12">Response regulator</fullName>
    </submittedName>
</protein>
<accession>A0A6B8RJ00</accession>
<dbReference type="Gene3D" id="1.10.10.60">
    <property type="entry name" value="Homeodomain-like"/>
    <property type="match status" value="2"/>
</dbReference>
<evidence type="ECO:0000256" key="1">
    <source>
        <dbReference type="ARBA" id="ARBA00004496"/>
    </source>
</evidence>
<evidence type="ECO:0000256" key="8">
    <source>
        <dbReference type="PROSITE-ProRule" id="PRU00169"/>
    </source>
</evidence>
<dbReference type="Proteomes" id="UP000426246">
    <property type="component" value="Chromosome"/>
</dbReference>
<evidence type="ECO:0000256" key="6">
    <source>
        <dbReference type="ARBA" id="ARBA00023125"/>
    </source>
</evidence>
<feature type="modified residue" description="4-aspartylphosphate" evidence="8">
    <location>
        <position position="55"/>
    </location>
</feature>
<keyword evidence="6" id="KW-0238">DNA-binding</keyword>
<proteinExistence type="predicted"/>
<keyword evidence="4" id="KW-0902">Two-component regulatory system</keyword>
<evidence type="ECO:0000259" key="10">
    <source>
        <dbReference type="PROSITE" id="PS50110"/>
    </source>
</evidence>
<dbReference type="PROSITE" id="PS50110">
    <property type="entry name" value="RESPONSE_REGULATORY"/>
    <property type="match status" value="1"/>
</dbReference>
<dbReference type="GO" id="GO:0043565">
    <property type="term" value="F:sequence-specific DNA binding"/>
    <property type="evidence" value="ECO:0007669"/>
    <property type="project" value="InterPro"/>
</dbReference>
<dbReference type="PRINTS" id="PR00032">
    <property type="entry name" value="HTHARAC"/>
</dbReference>
<evidence type="ECO:0000256" key="4">
    <source>
        <dbReference type="ARBA" id="ARBA00023012"/>
    </source>
</evidence>
<feature type="domain" description="HTH araC/xylS-type" evidence="9">
    <location>
        <begin position="428"/>
        <end position="526"/>
    </location>
</feature>
<dbReference type="InterPro" id="IPR051552">
    <property type="entry name" value="HptR"/>
</dbReference>
<dbReference type="SUPFAM" id="SSF46689">
    <property type="entry name" value="Homeodomain-like"/>
    <property type="match status" value="2"/>
</dbReference>
<dbReference type="InterPro" id="IPR011006">
    <property type="entry name" value="CheY-like_superfamily"/>
</dbReference>
<dbReference type="GO" id="GO:0000160">
    <property type="term" value="P:phosphorelay signal transduction system"/>
    <property type="evidence" value="ECO:0007669"/>
    <property type="project" value="UniProtKB-KW"/>
</dbReference>
<dbReference type="InterPro" id="IPR009057">
    <property type="entry name" value="Homeodomain-like_sf"/>
</dbReference>
<keyword evidence="2" id="KW-0963">Cytoplasm</keyword>
<evidence type="ECO:0000313" key="12">
    <source>
        <dbReference type="EMBL" id="QGQ95595.1"/>
    </source>
</evidence>
<dbReference type="InterPro" id="IPR020449">
    <property type="entry name" value="Tscrpt_reg_AraC-type_HTH"/>
</dbReference>
<dbReference type="InterPro" id="IPR000160">
    <property type="entry name" value="GGDEF_dom"/>
</dbReference>
<gene>
    <name evidence="12" type="ORF">EHS13_12230</name>
</gene>
<evidence type="ECO:0000256" key="5">
    <source>
        <dbReference type="ARBA" id="ARBA00023015"/>
    </source>
</evidence>
<keyword evidence="5" id="KW-0805">Transcription regulation</keyword>
<dbReference type="RefSeq" id="WP_155700631.1">
    <property type="nucleotide sequence ID" value="NZ_CP034235.1"/>
</dbReference>
<dbReference type="SMART" id="SM00448">
    <property type="entry name" value="REC"/>
    <property type="match status" value="1"/>
</dbReference>
<dbReference type="GO" id="GO:0005737">
    <property type="term" value="C:cytoplasm"/>
    <property type="evidence" value="ECO:0007669"/>
    <property type="project" value="UniProtKB-SubCell"/>
</dbReference>
<dbReference type="Pfam" id="PF00072">
    <property type="entry name" value="Response_reg"/>
    <property type="match status" value="1"/>
</dbReference>
<dbReference type="OrthoDB" id="9794370at2"/>
<dbReference type="PANTHER" id="PTHR42713:SF3">
    <property type="entry name" value="TRANSCRIPTIONAL REGULATORY PROTEIN HPTR"/>
    <property type="match status" value="1"/>
</dbReference>
<dbReference type="SUPFAM" id="SSF52172">
    <property type="entry name" value="CheY-like"/>
    <property type="match status" value="1"/>
</dbReference>
<feature type="domain" description="Response regulatory" evidence="10">
    <location>
        <begin position="3"/>
        <end position="120"/>
    </location>
</feature>
<evidence type="ECO:0000256" key="2">
    <source>
        <dbReference type="ARBA" id="ARBA00022490"/>
    </source>
</evidence>
<dbReference type="KEGG" id="ppsc:EHS13_12230"/>
<dbReference type="Pfam" id="PF12833">
    <property type="entry name" value="HTH_18"/>
    <property type="match status" value="1"/>
</dbReference>
<sequence length="532" mass="62057">MIRILIVDDEILVRIGLKTIIPMGDDGFEIIGEAANGREALDILEAQPCEIVLTDIRMPGMDGLELLKQIRERWPAIKCLILSNHDDFTYVQQALRLGAIEYIIKLAIDPSELMLKLRSIKQQLLLEQQKISDVVQLEFKVNQYGREVKEKRLRELMLGQCSKREIEAVFKEFRIQAFHAPISIINVQIESYEDLIASNRFQSERLLHFTVQNVIAEILKKYGNGELVEMENGKFTIIKDELNIEMLQEMQSAVSTFLKLSIGFGVSPRFADVYELYQAYEKAEESLNYRFYLGRGCIVQYEQVPESDDTLSEAWQEDDWIKRIDEQNEPAMRQALSEWTLASLAEARVRPSVLREQWVRLLSIFARCLKAEGCDIYSVTLHKGKYPYHVIRRSETLQDLTDWFIGWIPLYLQYKRQHSKQKLRTEIQAVIQSILEHYNLPLKVSELAAKVGFTENYLSILFKKETGETITDYMIHVRMKKARDLLKNPDNKIYEISEQIGYTDPNHFSRTFKQIEGMYPTEFRKLYLGKAQ</sequence>
<dbReference type="EMBL" id="CP034235">
    <property type="protein sequence ID" value="QGQ95595.1"/>
    <property type="molecule type" value="Genomic_DNA"/>
</dbReference>
<comment type="subcellular location">
    <subcellularLocation>
        <location evidence="1">Cytoplasm</location>
    </subcellularLocation>
</comment>
<dbReference type="PROSITE" id="PS50887">
    <property type="entry name" value="GGDEF"/>
    <property type="match status" value="1"/>
</dbReference>
<organism evidence="12 13">
    <name type="scientific">Paenibacillus psychroresistens</name>
    <dbReference type="NCBI Taxonomy" id="1778678"/>
    <lineage>
        <taxon>Bacteria</taxon>
        <taxon>Bacillati</taxon>
        <taxon>Bacillota</taxon>
        <taxon>Bacilli</taxon>
        <taxon>Bacillales</taxon>
        <taxon>Paenibacillaceae</taxon>
        <taxon>Paenibacillus</taxon>
    </lineage>
</organism>
<evidence type="ECO:0000256" key="3">
    <source>
        <dbReference type="ARBA" id="ARBA00022553"/>
    </source>
</evidence>
<feature type="domain" description="GGDEF" evidence="11">
    <location>
        <begin position="180"/>
        <end position="303"/>
    </location>
</feature>
<dbReference type="GO" id="GO:0003700">
    <property type="term" value="F:DNA-binding transcription factor activity"/>
    <property type="evidence" value="ECO:0007669"/>
    <property type="project" value="InterPro"/>
</dbReference>
<dbReference type="AlphaFoldDB" id="A0A6B8RJ00"/>
<keyword evidence="7" id="KW-0804">Transcription</keyword>
<keyword evidence="3 8" id="KW-0597">Phosphoprotein</keyword>
<evidence type="ECO:0000259" key="9">
    <source>
        <dbReference type="PROSITE" id="PS01124"/>
    </source>
</evidence>
<evidence type="ECO:0000256" key="7">
    <source>
        <dbReference type="ARBA" id="ARBA00023163"/>
    </source>
</evidence>
<reference evidence="13" key="1">
    <citation type="submission" date="2018-11" db="EMBL/GenBank/DDBJ databases">
        <title>Complete genome sequence of Paenibacillus sp. ML311-T8.</title>
        <authorList>
            <person name="Nam Y.-D."/>
            <person name="Kang J."/>
            <person name="Chung W.-H."/>
            <person name="Park Y.S."/>
        </authorList>
    </citation>
    <scope>NUCLEOTIDE SEQUENCE [LARGE SCALE GENOMIC DNA]</scope>
    <source>
        <strain evidence="13">ML311-T8</strain>
    </source>
</reference>